<protein>
    <submittedName>
        <fullName evidence="1">Uncharacterized protein</fullName>
    </submittedName>
</protein>
<feature type="non-terminal residue" evidence="1">
    <location>
        <position position="1"/>
    </location>
</feature>
<organism evidence="1 2">
    <name type="scientific">Decorospora gaudefroyi</name>
    <dbReference type="NCBI Taxonomy" id="184978"/>
    <lineage>
        <taxon>Eukaryota</taxon>
        <taxon>Fungi</taxon>
        <taxon>Dikarya</taxon>
        <taxon>Ascomycota</taxon>
        <taxon>Pezizomycotina</taxon>
        <taxon>Dothideomycetes</taxon>
        <taxon>Pleosporomycetidae</taxon>
        <taxon>Pleosporales</taxon>
        <taxon>Pleosporineae</taxon>
        <taxon>Pleosporaceae</taxon>
        <taxon>Decorospora</taxon>
    </lineage>
</organism>
<reference evidence="1" key="1">
    <citation type="submission" date="2020-01" db="EMBL/GenBank/DDBJ databases">
        <authorList>
            <consortium name="DOE Joint Genome Institute"/>
            <person name="Haridas S."/>
            <person name="Albert R."/>
            <person name="Binder M."/>
            <person name="Bloem J."/>
            <person name="Labutti K."/>
            <person name="Salamov A."/>
            <person name="Andreopoulos B."/>
            <person name="Baker S.E."/>
            <person name="Barry K."/>
            <person name="Bills G."/>
            <person name="Bluhm B.H."/>
            <person name="Cannon C."/>
            <person name="Castanera R."/>
            <person name="Culley D.E."/>
            <person name="Daum C."/>
            <person name="Ezra D."/>
            <person name="Gonzalez J.B."/>
            <person name="Henrissat B."/>
            <person name="Kuo A."/>
            <person name="Liang C."/>
            <person name="Lipzen A."/>
            <person name="Lutzoni F."/>
            <person name="Magnuson J."/>
            <person name="Mondo S."/>
            <person name="Nolan M."/>
            <person name="Ohm R."/>
            <person name="Pangilinan J."/>
            <person name="Park H.-J."/>
            <person name="Ramirez L."/>
            <person name="Alfaro M."/>
            <person name="Sun H."/>
            <person name="Tritt A."/>
            <person name="Yoshinaga Y."/>
            <person name="Zwiers L.-H."/>
            <person name="Turgeon B.G."/>
            <person name="Goodwin S.B."/>
            <person name="Spatafora J.W."/>
            <person name="Crous P.W."/>
            <person name="Grigoriev I.V."/>
        </authorList>
    </citation>
    <scope>NUCLEOTIDE SEQUENCE</scope>
    <source>
        <strain evidence="1">P77</strain>
    </source>
</reference>
<evidence type="ECO:0000313" key="1">
    <source>
        <dbReference type="EMBL" id="KAF1831265.1"/>
    </source>
</evidence>
<gene>
    <name evidence="1" type="ORF">BDW02DRAFT_474822</name>
</gene>
<name>A0A6A5K0Y0_9PLEO</name>
<feature type="non-terminal residue" evidence="1">
    <location>
        <position position="226"/>
    </location>
</feature>
<dbReference type="OrthoDB" id="3945550at2759"/>
<sequence>KLGSTDLSFVQALPNHTLTSLTWVGRSKYTDLPNILKHQGKSLQSLEFRCQELECPRFLPTFDYRILPTHTHNLRHLSANVHRNGTWPLDVLEHIAAIPTLRSADLWMGIQSECRKQYEDYTNSQRVMEREFGKDYCKGEDQFQKPLLDDTSALKLFKYMRERKIGAGLDEVTIWVGDWTRAWDGPLYFPAWAEGIRAKVVCKAEADVNMKDWCVVEEGKEYWKDE</sequence>
<evidence type="ECO:0000313" key="2">
    <source>
        <dbReference type="Proteomes" id="UP000800040"/>
    </source>
</evidence>
<proteinExistence type="predicted"/>
<keyword evidence="2" id="KW-1185">Reference proteome</keyword>
<dbReference type="AlphaFoldDB" id="A0A6A5K0Y0"/>
<dbReference type="Proteomes" id="UP000800040">
    <property type="component" value="Unassembled WGS sequence"/>
</dbReference>
<dbReference type="EMBL" id="ML975368">
    <property type="protein sequence ID" value="KAF1831265.1"/>
    <property type="molecule type" value="Genomic_DNA"/>
</dbReference>
<accession>A0A6A5K0Y0</accession>